<feature type="domain" description="MobA/VirD2-like nuclease" evidence="1">
    <location>
        <begin position="24"/>
        <end position="146"/>
    </location>
</feature>
<accession>A0ABQ4NRG4</accession>
<evidence type="ECO:0000259" key="1">
    <source>
        <dbReference type="Pfam" id="PF03432"/>
    </source>
</evidence>
<gene>
    <name evidence="2" type="ORF">JANAI62_35860</name>
</gene>
<dbReference type="InterPro" id="IPR005094">
    <property type="entry name" value="Endonuclease_MobA/VirD2"/>
</dbReference>
<dbReference type="RefSeq" id="WP_255588520.1">
    <property type="nucleotide sequence ID" value="NZ_BPFH01000009.1"/>
</dbReference>
<sequence length="441" mass="50830">MILKGSQRAGGWALANHLMNDQDNDHVILLETRGFVGETLHDALDEVHVISKATQCEKYLYSLSINPPPHHIANEDELIDAIERAERVLGLSDQPRAIVIHEKEGRRHAHVVWSRIDADRLKAIPISHDKRKLMSLSKKLFLDHGWELPKGLQAYGGRNPLNFSLSEWQQAKRLGVDPREIKQSIRECWERSDSKTGFIHALEDRGLFLARGDRRGFVVLDVHGQVYSLSRWSGVTSKDIKTRLGAPDELPDVGDVRTRVLGEAKQTLQTFIADTRKSQQAELLPLNTEKVRMVSAHRAERAALKQAQERRWVEETQARQARLNGGLKGVFDWISGKTRQTRRENEQEAYFCLKRDQHQRHVLVEAQMRERLALQHKFRRLRNQHTQERASLARDVGRYLKSFGDRKTRFNGPVPNNPTKAFKAMRKGYERDRYRGPDLSL</sequence>
<dbReference type="EMBL" id="BPFH01000009">
    <property type="protein sequence ID" value="GIT96963.1"/>
    <property type="molecule type" value="Genomic_DNA"/>
</dbReference>
<reference evidence="2 3" key="1">
    <citation type="submission" date="2021-05" db="EMBL/GenBank/DDBJ databases">
        <title>Bacteria Genome sequencing.</title>
        <authorList>
            <person name="Takabe Y."/>
            <person name="Nakajima Y."/>
            <person name="Suzuki S."/>
            <person name="Shiozaki T."/>
        </authorList>
    </citation>
    <scope>NUCLEOTIDE SEQUENCE [LARGE SCALE GENOMIC DNA]</scope>
    <source>
        <strain evidence="2 3">AI_62</strain>
    </source>
</reference>
<protein>
    <recommendedName>
        <fullName evidence="1">MobA/VirD2-like nuclease domain-containing protein</fullName>
    </recommendedName>
</protein>
<proteinExistence type="predicted"/>
<dbReference type="Pfam" id="PF03432">
    <property type="entry name" value="Relaxase"/>
    <property type="match status" value="1"/>
</dbReference>
<evidence type="ECO:0000313" key="3">
    <source>
        <dbReference type="Proteomes" id="UP000786693"/>
    </source>
</evidence>
<dbReference type="Proteomes" id="UP000786693">
    <property type="component" value="Unassembled WGS sequence"/>
</dbReference>
<name>A0ABQ4NRG4_9RHOB</name>
<comment type="caution">
    <text evidence="2">The sequence shown here is derived from an EMBL/GenBank/DDBJ whole genome shotgun (WGS) entry which is preliminary data.</text>
</comment>
<evidence type="ECO:0000313" key="2">
    <source>
        <dbReference type="EMBL" id="GIT96963.1"/>
    </source>
</evidence>
<keyword evidence="3" id="KW-1185">Reference proteome</keyword>
<organism evidence="2 3">
    <name type="scientific">Jannaschia pagri</name>
    <dbReference type="NCBI Taxonomy" id="2829797"/>
    <lineage>
        <taxon>Bacteria</taxon>
        <taxon>Pseudomonadati</taxon>
        <taxon>Pseudomonadota</taxon>
        <taxon>Alphaproteobacteria</taxon>
        <taxon>Rhodobacterales</taxon>
        <taxon>Roseobacteraceae</taxon>
        <taxon>Jannaschia</taxon>
    </lineage>
</organism>